<proteinExistence type="predicted"/>
<evidence type="ECO:0008006" key="3">
    <source>
        <dbReference type="Google" id="ProtNLM"/>
    </source>
</evidence>
<dbReference type="Proteomes" id="UP001596391">
    <property type="component" value="Unassembled WGS sequence"/>
</dbReference>
<name>A0ABW1ZA50_9BACT</name>
<gene>
    <name evidence="1" type="ORF">ACFQBQ_10775</name>
</gene>
<comment type="caution">
    <text evidence="1">The sequence shown here is derived from an EMBL/GenBank/DDBJ whole genome shotgun (WGS) entry which is preliminary data.</text>
</comment>
<protein>
    <recommendedName>
        <fullName evidence="3">PHP domain-containing protein</fullName>
    </recommendedName>
</protein>
<organism evidence="1 2">
    <name type="scientific">Granulicella cerasi</name>
    <dbReference type="NCBI Taxonomy" id="741063"/>
    <lineage>
        <taxon>Bacteria</taxon>
        <taxon>Pseudomonadati</taxon>
        <taxon>Acidobacteriota</taxon>
        <taxon>Terriglobia</taxon>
        <taxon>Terriglobales</taxon>
        <taxon>Acidobacteriaceae</taxon>
        <taxon>Granulicella</taxon>
    </lineage>
</organism>
<dbReference type="SUPFAM" id="SSF89550">
    <property type="entry name" value="PHP domain-like"/>
    <property type="match status" value="1"/>
</dbReference>
<accession>A0ABW1ZA50</accession>
<dbReference type="Gene3D" id="3.20.20.140">
    <property type="entry name" value="Metal-dependent hydrolases"/>
    <property type="match status" value="1"/>
</dbReference>
<evidence type="ECO:0000313" key="1">
    <source>
        <dbReference type="EMBL" id="MFC6646054.1"/>
    </source>
</evidence>
<reference evidence="2" key="1">
    <citation type="journal article" date="2019" name="Int. J. Syst. Evol. Microbiol.">
        <title>The Global Catalogue of Microorganisms (GCM) 10K type strain sequencing project: providing services to taxonomists for standard genome sequencing and annotation.</title>
        <authorList>
            <consortium name="The Broad Institute Genomics Platform"/>
            <consortium name="The Broad Institute Genome Sequencing Center for Infectious Disease"/>
            <person name="Wu L."/>
            <person name="Ma J."/>
        </authorList>
    </citation>
    <scope>NUCLEOTIDE SEQUENCE [LARGE SCALE GENOMIC DNA]</scope>
    <source>
        <strain evidence="2">CGMCC 1.16026</strain>
    </source>
</reference>
<evidence type="ECO:0000313" key="2">
    <source>
        <dbReference type="Proteomes" id="UP001596391"/>
    </source>
</evidence>
<sequence length="394" mass="44538">MQTRTQVTTNWKDSNAIAKYATGVSLHSHTSVSEETLDFVHSACAWIPGLKPVLDKYSKLSRERYGIELNFERANWRPPLQPRMAYELEAQQIAALWLQPLVSLTDHDSMEAPQLLRTLPSSRHIPMSTEWSAPFGESVFHLGVHNLPTRHAAAWMQRFAAYTAAAHEARRQQQNVTALDAQLVTMLRELHEIDQVLLVLNHPSWDLHKVGAALHLREVRRFLSLAGGCVHALELNGLRHAQENHEVARLARELGYLLISGGDRHGLEANANINLTSAATFSEFVEEIRVDRVSHVHFMNQYRDPWEQRIVASTLDAVTDFPQFMAGWQRWDERVFHPDANGIMRPASELWPDGRVPLGLRAAIAFVKLGRTRAMSRPISLAFPGVNAIEVEGF</sequence>
<dbReference type="RefSeq" id="WP_263369757.1">
    <property type="nucleotide sequence ID" value="NZ_JAGSYD010000001.1"/>
</dbReference>
<dbReference type="EMBL" id="JBHSWI010000001">
    <property type="protein sequence ID" value="MFC6646054.1"/>
    <property type="molecule type" value="Genomic_DNA"/>
</dbReference>
<keyword evidence="2" id="KW-1185">Reference proteome</keyword>
<dbReference type="InterPro" id="IPR016195">
    <property type="entry name" value="Pol/histidinol_Pase-like"/>
</dbReference>